<feature type="region of interest" description="Disordered" evidence="1">
    <location>
        <begin position="668"/>
        <end position="688"/>
    </location>
</feature>
<reference evidence="2" key="1">
    <citation type="submission" date="2022-10" db="EMBL/GenBank/DDBJ databases">
        <title>Tapping the CABI collections for fungal endophytes: first genome assemblies for Collariella, Neodidymelliopsis, Ascochyta clinopodiicola, Didymella pomorum, Didymosphaeria variabile, Neocosmospora piperis and Neocucurbitaria cava.</title>
        <authorList>
            <person name="Hill R."/>
        </authorList>
    </citation>
    <scope>NUCLEOTIDE SEQUENCE</scope>
    <source>
        <strain evidence="2">IMI 355091</strain>
    </source>
</reference>
<evidence type="ECO:0000313" key="3">
    <source>
        <dbReference type="Proteomes" id="UP001140510"/>
    </source>
</evidence>
<feature type="compositionally biased region" description="Polar residues" evidence="1">
    <location>
        <begin position="507"/>
        <end position="532"/>
    </location>
</feature>
<feature type="region of interest" description="Disordered" evidence="1">
    <location>
        <begin position="906"/>
        <end position="952"/>
    </location>
</feature>
<proteinExistence type="predicted"/>
<accession>A0A9W9D7K8</accession>
<organism evidence="2 3">
    <name type="scientific">Didymella pomorum</name>
    <dbReference type="NCBI Taxonomy" id="749634"/>
    <lineage>
        <taxon>Eukaryota</taxon>
        <taxon>Fungi</taxon>
        <taxon>Dikarya</taxon>
        <taxon>Ascomycota</taxon>
        <taxon>Pezizomycotina</taxon>
        <taxon>Dothideomycetes</taxon>
        <taxon>Pleosporomycetidae</taxon>
        <taxon>Pleosporales</taxon>
        <taxon>Pleosporineae</taxon>
        <taxon>Didymellaceae</taxon>
        <taxon>Didymella</taxon>
    </lineage>
</organism>
<feature type="compositionally biased region" description="Basic residues" evidence="1">
    <location>
        <begin position="943"/>
        <end position="952"/>
    </location>
</feature>
<sequence>MPRQRGARPSRGEQHQTPLQALQKDIQRLNLQDVLDSLSTPDSFHFNKARKNGYETITLFLGNRHNSNGSTSQAWARIVSPFERKEFQPPLLFYDQEYNGTRAIQYPRSASSLLRKATLLLPPFSFLQHDPIEEATNVREMLSAIILYIAASTEVDASAWRWDKFGDSLIQALRHIDSRGAYHEWRHHLKLAALAQLKPGNTAEETREEVEQGTDAGQPSDPATEALNTTSVAPNGQYFGGTVRSRGSDAAITPNTSLEKLKRELGDRKFKMLDLIPPKPMTISRHNHGGTLFPFRMFVGNAVYEDTGEVIDIHAYIDHEDGKTSMYFMSYDKTSLEQIYDVNDMRDGVDLVQPLEYLNNLKKASYKNDAKSARTAKLRSLISYYFFLAENEGLISSPGIDVHEGFGKRLCAVCKELGMEKWDNDDDGASEGDQAEYRKDTEVDRGTRSPTQHAHEPAVNDTEESLKGGIEPEPSRRVGLGARSDVSDVARSILIEQNEDMPDRDSSTYQPPSGNVEDTNTLELDLRPSSQVAHGDLTGPSDSPGDLMDIDHYPESNEPAGAALPHGQAMQLRSSPTEAAEGVSADEPSTAAPASVAPIGEGTAGTAQSDQVRAESSADIKTVQRNITPSSADPRFLVNAAYFGDGTGYEDIRRLMLRNDATFRKMQQTADETVDPKPLDKSEGGSIDLDQSISKSIAYVRHVDSNHGEDDLPVRDDAEDEEDGVEDTFKWALSGRHACFPSTKRRQTTGLLLNPLSMQRTTRIGANGQKLQILHPSEVQVEGASEHVTSPPAPTPKMSCVSSEDAKEAIAAWIDNGFQLGESVPNLLAAQIGGNKPPTPESSAERGLKTQTEPAELLRAVPQVPSAMEAILISDDEDEQLELSALRSVIDRTPEARNRIRENVVDLTQPSSSPRGKKRKSLGPLRLSDSENDVIDETDGCERRRKSQGQRK</sequence>
<feature type="compositionally biased region" description="Acidic residues" evidence="1">
    <location>
        <begin position="423"/>
        <end position="434"/>
    </location>
</feature>
<feature type="region of interest" description="Disordered" evidence="1">
    <location>
        <begin position="831"/>
        <end position="853"/>
    </location>
</feature>
<dbReference type="Proteomes" id="UP001140510">
    <property type="component" value="Unassembled WGS sequence"/>
</dbReference>
<feature type="region of interest" description="Disordered" evidence="1">
    <location>
        <begin position="199"/>
        <end position="251"/>
    </location>
</feature>
<keyword evidence="3" id="KW-1185">Reference proteome</keyword>
<name>A0A9W9D7K8_9PLEO</name>
<gene>
    <name evidence="2" type="ORF">N0V91_005205</name>
</gene>
<feature type="compositionally biased region" description="Basic and acidic residues" evidence="1">
    <location>
        <begin position="674"/>
        <end position="683"/>
    </location>
</feature>
<feature type="compositionally biased region" description="Acidic residues" evidence="1">
    <location>
        <begin position="930"/>
        <end position="939"/>
    </location>
</feature>
<dbReference type="AlphaFoldDB" id="A0A9W9D7K8"/>
<feature type="compositionally biased region" description="Basic and acidic residues" evidence="1">
    <location>
        <begin position="435"/>
        <end position="458"/>
    </location>
</feature>
<feature type="region of interest" description="Disordered" evidence="1">
    <location>
        <begin position="422"/>
        <end position="619"/>
    </location>
</feature>
<protein>
    <submittedName>
        <fullName evidence="2">Uncharacterized protein</fullName>
    </submittedName>
</protein>
<evidence type="ECO:0000313" key="2">
    <source>
        <dbReference type="EMBL" id="KAJ4405465.1"/>
    </source>
</evidence>
<comment type="caution">
    <text evidence="2">The sequence shown here is derived from an EMBL/GenBank/DDBJ whole genome shotgun (WGS) entry which is preliminary data.</text>
</comment>
<evidence type="ECO:0000256" key="1">
    <source>
        <dbReference type="SAM" id="MobiDB-lite"/>
    </source>
</evidence>
<dbReference type="OrthoDB" id="3683952at2759"/>
<dbReference type="EMBL" id="JAPEVA010000034">
    <property type="protein sequence ID" value="KAJ4405465.1"/>
    <property type="molecule type" value="Genomic_DNA"/>
</dbReference>